<dbReference type="VEuPathDB" id="FungiDB:CLCR_09839"/>
<dbReference type="VEuPathDB" id="FungiDB:G647_00985"/>
<sequence length="564" mass="63542">MSKQAAPWIILTTEKPGLDAQSRNAINEWCGMVGKHSNRRQHKDNLRFPSRAVNWKHQQRPNNDSLKVANLLNDVEGQTPHSARPRHARHTKPSDGTTSKGSATESLTRPATGSRHRSQKKKGSASTETKQCKDELEERSHRATSIFCKDGSMGIRVDPFDCIPGTTADARQGEIVDYYKQILDPGVVATFFVFDMRSTYGRMPLECLMDEDFRPLGLASIAGTMSSVKHAAVNREYILAQLGNGMRLLRQRLSRPGGADADIVLVSIMFLAASAYVTGDLEGFKLHTNKLKQMVAARGGLDNLGYGGGTKTVLLHGYDPFRWDASWKLSTGGSLWVDDRPRKKPIYPPLPLGERTLALVERLPPGFRELCAKGLICVELLDILARMTTAMSYKSSRHIPYDQKVGQYDDYLSVSSLQTLTTPNEEGSTTPPNLEALLTLGLILFSSTAFNEMRAIPVIFRGPKDALYEHLLRLEPDSHEGADDAQNQCYQWLWAVTVDAWRDASRELMPQGRYLQIQFYKRYASNWETSQDLVHMLKRFFWTEDLVHFQKASFESFKAKREER</sequence>
<feature type="compositionally biased region" description="Polar residues" evidence="1">
    <location>
        <begin position="94"/>
        <end position="111"/>
    </location>
</feature>
<dbReference type="AlphaFoldDB" id="A0A1C1CZZ8"/>
<feature type="compositionally biased region" description="Basic residues" evidence="1">
    <location>
        <begin position="114"/>
        <end position="123"/>
    </location>
</feature>
<evidence type="ECO:0000256" key="1">
    <source>
        <dbReference type="SAM" id="MobiDB-lite"/>
    </source>
</evidence>
<feature type="region of interest" description="Disordered" evidence="1">
    <location>
        <begin position="36"/>
        <end position="65"/>
    </location>
</feature>
<dbReference type="PANTHER" id="PTHR37540">
    <property type="entry name" value="TRANSCRIPTION FACTOR (ACR-2), PUTATIVE-RELATED-RELATED"/>
    <property type="match status" value="1"/>
</dbReference>
<dbReference type="OrthoDB" id="4150248at2759"/>
<accession>A0A1C1CZZ8</accession>
<dbReference type="STRING" id="86049.A0A1C1CZZ8"/>
<name>A0A1C1CZZ8_9EURO</name>
<dbReference type="PANTHER" id="PTHR37540:SF9">
    <property type="entry name" value="ZN(2)-C6 FUNGAL-TYPE DOMAIN-CONTAINING PROTEIN"/>
    <property type="match status" value="1"/>
</dbReference>
<evidence type="ECO:0000313" key="2">
    <source>
        <dbReference type="EMBL" id="OCT54087.1"/>
    </source>
</evidence>
<feature type="region of interest" description="Disordered" evidence="1">
    <location>
        <begin position="77"/>
        <end position="137"/>
    </location>
</feature>
<dbReference type="Proteomes" id="UP000094526">
    <property type="component" value="Unassembled WGS sequence"/>
</dbReference>
<proteinExistence type="predicted"/>
<evidence type="ECO:0000313" key="3">
    <source>
        <dbReference type="Proteomes" id="UP000094526"/>
    </source>
</evidence>
<reference evidence="3" key="1">
    <citation type="submission" date="2015-07" db="EMBL/GenBank/DDBJ databases">
        <authorList>
            <person name="Teixeira M.M."/>
            <person name="Souza R.C."/>
            <person name="Almeida L.G."/>
            <person name="Vicente V.A."/>
            <person name="de Hoog S."/>
            <person name="Bocca A.L."/>
            <person name="de Almeida S.R."/>
            <person name="Vasconcelos A.T."/>
            <person name="Felipe M.S."/>
        </authorList>
    </citation>
    <scope>NUCLEOTIDE SEQUENCE [LARGE SCALE GENOMIC DNA]</scope>
    <source>
        <strain evidence="3">KSF</strain>
    </source>
</reference>
<evidence type="ECO:0008006" key="4">
    <source>
        <dbReference type="Google" id="ProtNLM"/>
    </source>
</evidence>
<keyword evidence="3" id="KW-1185">Reference proteome</keyword>
<protein>
    <recommendedName>
        <fullName evidence="4">Tachykinin family protein</fullName>
    </recommendedName>
</protein>
<comment type="caution">
    <text evidence="2">The sequence shown here is derived from an EMBL/GenBank/DDBJ whole genome shotgun (WGS) entry which is preliminary data.</text>
</comment>
<dbReference type="EMBL" id="LGRB01000008">
    <property type="protein sequence ID" value="OCT54087.1"/>
    <property type="molecule type" value="Genomic_DNA"/>
</dbReference>
<gene>
    <name evidence="2" type="ORF">CLCR_09839</name>
</gene>
<organism evidence="2 3">
    <name type="scientific">Cladophialophora carrionii</name>
    <dbReference type="NCBI Taxonomy" id="86049"/>
    <lineage>
        <taxon>Eukaryota</taxon>
        <taxon>Fungi</taxon>
        <taxon>Dikarya</taxon>
        <taxon>Ascomycota</taxon>
        <taxon>Pezizomycotina</taxon>
        <taxon>Eurotiomycetes</taxon>
        <taxon>Chaetothyriomycetidae</taxon>
        <taxon>Chaetothyriales</taxon>
        <taxon>Herpotrichiellaceae</taxon>
        <taxon>Cladophialophora</taxon>
    </lineage>
</organism>